<protein>
    <recommendedName>
        <fullName evidence="4">Mitochondrial protein</fullName>
    </recommendedName>
</protein>
<dbReference type="Gene3D" id="3.30.70.270">
    <property type="match status" value="1"/>
</dbReference>
<reference evidence="2 3" key="1">
    <citation type="journal article" date="2018" name="PLoS Genet.">
        <title>Population sequencing reveals clonal diversity and ancestral inbreeding in the grapevine cultivar Chardonnay.</title>
        <authorList>
            <person name="Roach M.J."/>
            <person name="Johnson D.L."/>
            <person name="Bohlmann J."/>
            <person name="van Vuuren H.J."/>
            <person name="Jones S.J."/>
            <person name="Pretorius I.S."/>
            <person name="Schmidt S.A."/>
            <person name="Borneman A.R."/>
        </authorList>
    </citation>
    <scope>NUCLEOTIDE SEQUENCE [LARGE SCALE GENOMIC DNA]</scope>
    <source>
        <strain evidence="3">cv. Chardonnay</strain>
        <tissue evidence="2">Leaf</tissue>
    </source>
</reference>
<dbReference type="AlphaFoldDB" id="A0A438BTD3"/>
<dbReference type="Proteomes" id="UP000288805">
    <property type="component" value="Unassembled WGS sequence"/>
</dbReference>
<dbReference type="InterPro" id="IPR043128">
    <property type="entry name" value="Rev_trsase/Diguanyl_cyclase"/>
</dbReference>
<evidence type="ECO:0008006" key="4">
    <source>
        <dbReference type="Google" id="ProtNLM"/>
    </source>
</evidence>
<dbReference type="PANTHER" id="PTHR33064">
    <property type="entry name" value="POL PROTEIN"/>
    <property type="match status" value="1"/>
</dbReference>
<proteinExistence type="predicted"/>
<evidence type="ECO:0000313" key="3">
    <source>
        <dbReference type="Proteomes" id="UP000288805"/>
    </source>
</evidence>
<dbReference type="PANTHER" id="PTHR33064:SF37">
    <property type="entry name" value="RIBONUCLEASE H"/>
    <property type="match status" value="1"/>
</dbReference>
<dbReference type="SUPFAM" id="SSF56672">
    <property type="entry name" value="DNA/RNA polymerases"/>
    <property type="match status" value="1"/>
</dbReference>
<accession>A0A438BTD3</accession>
<organism evidence="2 3">
    <name type="scientific">Vitis vinifera</name>
    <name type="common">Grape</name>
    <dbReference type="NCBI Taxonomy" id="29760"/>
    <lineage>
        <taxon>Eukaryota</taxon>
        <taxon>Viridiplantae</taxon>
        <taxon>Streptophyta</taxon>
        <taxon>Embryophyta</taxon>
        <taxon>Tracheophyta</taxon>
        <taxon>Spermatophyta</taxon>
        <taxon>Magnoliopsida</taxon>
        <taxon>eudicotyledons</taxon>
        <taxon>Gunneridae</taxon>
        <taxon>Pentapetalae</taxon>
        <taxon>rosids</taxon>
        <taxon>Vitales</taxon>
        <taxon>Vitaceae</taxon>
        <taxon>Viteae</taxon>
        <taxon>Vitis</taxon>
    </lineage>
</organism>
<feature type="region of interest" description="Disordered" evidence="1">
    <location>
        <begin position="77"/>
        <end position="98"/>
    </location>
</feature>
<evidence type="ECO:0000256" key="1">
    <source>
        <dbReference type="SAM" id="MobiDB-lite"/>
    </source>
</evidence>
<dbReference type="InterPro" id="IPR051320">
    <property type="entry name" value="Viral_Replic_Matur_Polypro"/>
</dbReference>
<dbReference type="InterPro" id="IPR043502">
    <property type="entry name" value="DNA/RNA_pol_sf"/>
</dbReference>
<gene>
    <name evidence="2" type="ORF">CK203_096960</name>
</gene>
<evidence type="ECO:0000313" key="2">
    <source>
        <dbReference type="EMBL" id="RVW14217.1"/>
    </source>
</evidence>
<comment type="caution">
    <text evidence="2">The sequence shown here is derived from an EMBL/GenBank/DDBJ whole genome shotgun (WGS) entry which is preliminary data.</text>
</comment>
<dbReference type="EMBL" id="QGNW01002625">
    <property type="protein sequence ID" value="RVW14217.1"/>
    <property type="molecule type" value="Genomic_DNA"/>
</dbReference>
<sequence length="98" mass="11014">MLFGLNSTGSPSPPWEGIVETKGESVVCEKDKVVVIQDWPGSTKVIELHSFLKLANYYRWFIKEYSKIIIPLTDLLKKESDGNGNWSARLPSKGSKTQ</sequence>
<name>A0A438BTD3_VITVI</name>